<reference evidence="2 3" key="1">
    <citation type="submission" date="2023-04" db="EMBL/GenBank/DDBJ databases">
        <title>A long-awaited taxogenomic arrangement of the family Halomonadaceae.</title>
        <authorList>
            <person name="De La Haba R."/>
            <person name="Chuvochina M."/>
            <person name="Wittouck S."/>
            <person name="Arahal D.R."/>
            <person name="Sanchez-Porro C."/>
            <person name="Hugenholtz P."/>
            <person name="Ventosa A."/>
        </authorList>
    </citation>
    <scope>NUCLEOTIDE SEQUENCE [LARGE SCALE GENOMIC DNA]</scope>
    <source>
        <strain evidence="2 3">DSM 22428</strain>
    </source>
</reference>
<proteinExistence type="predicted"/>
<feature type="domain" description="Gamma-glutamylcyclotransferase AIG2-like" evidence="1">
    <location>
        <begin position="4"/>
        <end position="112"/>
    </location>
</feature>
<dbReference type="Gene3D" id="3.10.490.10">
    <property type="entry name" value="Gamma-glutamyl cyclotransferase-like"/>
    <property type="match status" value="1"/>
</dbReference>
<evidence type="ECO:0000313" key="2">
    <source>
        <dbReference type="EMBL" id="MDR5896334.1"/>
    </source>
</evidence>
<dbReference type="SUPFAM" id="SSF110857">
    <property type="entry name" value="Gamma-glutamyl cyclotransferase-like"/>
    <property type="match status" value="1"/>
</dbReference>
<dbReference type="RefSeq" id="WP_251594917.1">
    <property type="nucleotide sequence ID" value="NZ_JAMLJI010000004.1"/>
</dbReference>
<keyword evidence="3" id="KW-1185">Reference proteome</keyword>
<organism evidence="2 3">
    <name type="scientific">Larsenimonas suaedae</name>
    <dbReference type="NCBI Taxonomy" id="1851019"/>
    <lineage>
        <taxon>Bacteria</taxon>
        <taxon>Pseudomonadati</taxon>
        <taxon>Pseudomonadota</taxon>
        <taxon>Gammaproteobacteria</taxon>
        <taxon>Oceanospirillales</taxon>
        <taxon>Halomonadaceae</taxon>
        <taxon>Larsenimonas</taxon>
    </lineage>
</organism>
<dbReference type="Proteomes" id="UP001269375">
    <property type="component" value="Unassembled WGS sequence"/>
</dbReference>
<dbReference type="InterPro" id="IPR009288">
    <property type="entry name" value="AIG2-like_dom"/>
</dbReference>
<dbReference type="InterPro" id="IPR036568">
    <property type="entry name" value="GGCT-like_sf"/>
</dbReference>
<dbReference type="EMBL" id="JARWAO010000004">
    <property type="protein sequence ID" value="MDR5896334.1"/>
    <property type="molecule type" value="Genomic_DNA"/>
</dbReference>
<comment type="caution">
    <text evidence="2">The sequence shown here is derived from an EMBL/GenBank/DDBJ whole genome shotgun (WGS) entry which is preliminary data.</text>
</comment>
<name>A0ABU1GWF3_9GAMM</name>
<protein>
    <submittedName>
        <fullName evidence="2">Gamma-glutamylcyclotransferase</fullName>
    </submittedName>
</protein>
<gene>
    <name evidence="2" type="ORF">QC825_09635</name>
</gene>
<sequence>MPRLFAYADCLRSAPNHHLLDGARLLGHHRTRPRFRLFETPQETALFEPGNIAIDGEVYTLSDAHLAWLDQHLAHGAMTRATTLSTPYGKAWYYRFDALPDTARPLPHGDWLAYRTERV</sequence>
<evidence type="ECO:0000259" key="1">
    <source>
        <dbReference type="Pfam" id="PF06094"/>
    </source>
</evidence>
<evidence type="ECO:0000313" key="3">
    <source>
        <dbReference type="Proteomes" id="UP001269375"/>
    </source>
</evidence>
<accession>A0ABU1GWF3</accession>
<dbReference type="Pfam" id="PF06094">
    <property type="entry name" value="GGACT"/>
    <property type="match status" value="1"/>
</dbReference>